<dbReference type="Proteomes" id="UP000660265">
    <property type="component" value="Unassembled WGS sequence"/>
</dbReference>
<keyword evidence="2" id="KW-1185">Reference proteome</keyword>
<comment type="caution">
    <text evidence="1">The sequence shown here is derived from an EMBL/GenBank/DDBJ whole genome shotgun (WGS) entry which is preliminary data.</text>
</comment>
<organism evidence="1 2">
    <name type="scientific">Streptomyces camponoticapitis</name>
    <dbReference type="NCBI Taxonomy" id="1616125"/>
    <lineage>
        <taxon>Bacteria</taxon>
        <taxon>Bacillati</taxon>
        <taxon>Actinomycetota</taxon>
        <taxon>Actinomycetes</taxon>
        <taxon>Kitasatosporales</taxon>
        <taxon>Streptomycetaceae</taxon>
        <taxon>Streptomyces</taxon>
    </lineage>
</organism>
<gene>
    <name evidence="1" type="ORF">GCM10011583_54710</name>
</gene>
<accession>A0ABQ2ELS8</accession>
<dbReference type="EMBL" id="BMMV01000021">
    <property type="protein sequence ID" value="GGK15884.1"/>
    <property type="molecule type" value="Genomic_DNA"/>
</dbReference>
<sequence length="405" mass="45385">MVLRVRWSDVGIIGGAITVYWIPDETDFDWRDGYNHVTRALGHHLTIDRNVHLPRTSEETANWAAAAAAFVDEAAAAGHELDRYRQLVQRWRRWPLLVRRRAQARYDRAEERYLDRVGAAAAVYQPVHDLIELRLEQERGARQEKQRRAADEQQRAHRTALARFLAWRWRQELANRPLNGGSTLRQRAADGDDPPVLPPQTAAAVGDVGAWWARLRAAADNERALADAVREVFEAVTATAQALERRGTPGMTAVAGSGVVLNGWWVDFSWPALPGPAVMGTPRGVPVGHLGAGEWDCPWFLPDRVFLARSWSGDYQLAELGTQRFYDHWTREKWSTSDIEEFAAELMPTQWWYEGPGLWRTGTLLSIPFTEYADPGAYARCVHAVASHAVAAFRALVPAADATGG</sequence>
<evidence type="ECO:0000313" key="1">
    <source>
        <dbReference type="EMBL" id="GGK15884.1"/>
    </source>
</evidence>
<protein>
    <submittedName>
        <fullName evidence="1">Uncharacterized protein</fullName>
    </submittedName>
</protein>
<proteinExistence type="predicted"/>
<dbReference type="RefSeq" id="WP_189110246.1">
    <property type="nucleotide sequence ID" value="NZ_BMMV01000021.1"/>
</dbReference>
<name>A0ABQ2ELS8_9ACTN</name>
<evidence type="ECO:0000313" key="2">
    <source>
        <dbReference type="Proteomes" id="UP000660265"/>
    </source>
</evidence>
<reference evidence="2" key="1">
    <citation type="journal article" date="2019" name="Int. J. Syst. Evol. Microbiol.">
        <title>The Global Catalogue of Microorganisms (GCM) 10K type strain sequencing project: providing services to taxonomists for standard genome sequencing and annotation.</title>
        <authorList>
            <consortium name="The Broad Institute Genomics Platform"/>
            <consortium name="The Broad Institute Genome Sequencing Center for Infectious Disease"/>
            <person name="Wu L."/>
            <person name="Ma J."/>
        </authorList>
    </citation>
    <scope>NUCLEOTIDE SEQUENCE [LARGE SCALE GENOMIC DNA]</scope>
    <source>
        <strain evidence="2">CGMCC 4.7275</strain>
    </source>
</reference>